<evidence type="ECO:0000313" key="2">
    <source>
        <dbReference type="Proteomes" id="UP000789739"/>
    </source>
</evidence>
<protein>
    <submittedName>
        <fullName evidence="1">9793_t:CDS:1</fullName>
    </submittedName>
</protein>
<dbReference type="AlphaFoldDB" id="A0A9N9DIB1"/>
<evidence type="ECO:0000313" key="1">
    <source>
        <dbReference type="EMBL" id="CAG8641576.1"/>
    </source>
</evidence>
<organism evidence="1 2">
    <name type="scientific">Paraglomus brasilianum</name>
    <dbReference type="NCBI Taxonomy" id="144538"/>
    <lineage>
        <taxon>Eukaryota</taxon>
        <taxon>Fungi</taxon>
        <taxon>Fungi incertae sedis</taxon>
        <taxon>Mucoromycota</taxon>
        <taxon>Glomeromycotina</taxon>
        <taxon>Glomeromycetes</taxon>
        <taxon>Paraglomerales</taxon>
        <taxon>Paraglomeraceae</taxon>
        <taxon>Paraglomus</taxon>
    </lineage>
</organism>
<accession>A0A9N9DIB1</accession>
<name>A0A9N9DIB1_9GLOM</name>
<dbReference type="Proteomes" id="UP000789739">
    <property type="component" value="Unassembled WGS sequence"/>
</dbReference>
<sequence length="178" mass="20040">MGNVYLWLGGVIHHHFKEEAELSRLYNQSEDAFASQVPDLSDDTIEADETPNENFSVLPSKHAKVPEKGISGKKIPVKRQKTGKKGESSIIKKLIKKLTVEKVLDINITSPSSQATSSDSIDFVHLHNEIVDAETQNVNTSQNVIRAYFNFGKGLLDRLNYYKKSNRERTSLILVNKE</sequence>
<reference evidence="1" key="1">
    <citation type="submission" date="2021-06" db="EMBL/GenBank/DDBJ databases">
        <authorList>
            <person name="Kallberg Y."/>
            <person name="Tangrot J."/>
            <person name="Rosling A."/>
        </authorList>
    </citation>
    <scope>NUCLEOTIDE SEQUENCE</scope>
    <source>
        <strain evidence="1">BR232B</strain>
    </source>
</reference>
<proteinExistence type="predicted"/>
<keyword evidence="2" id="KW-1185">Reference proteome</keyword>
<feature type="non-terminal residue" evidence="1">
    <location>
        <position position="178"/>
    </location>
</feature>
<dbReference type="EMBL" id="CAJVPI010002348">
    <property type="protein sequence ID" value="CAG8641576.1"/>
    <property type="molecule type" value="Genomic_DNA"/>
</dbReference>
<gene>
    <name evidence="1" type="ORF">PBRASI_LOCUS9804</name>
</gene>
<dbReference type="OrthoDB" id="2397339at2759"/>
<comment type="caution">
    <text evidence="1">The sequence shown here is derived from an EMBL/GenBank/DDBJ whole genome shotgun (WGS) entry which is preliminary data.</text>
</comment>